<feature type="domain" description="LysM" evidence="3">
    <location>
        <begin position="593"/>
        <end position="639"/>
    </location>
</feature>
<keyword evidence="1" id="KW-0147">Chitin-binding</keyword>
<dbReference type="PANTHER" id="PTHR34997">
    <property type="entry name" value="AM15"/>
    <property type="match status" value="1"/>
</dbReference>
<dbReference type="GO" id="GO:0008061">
    <property type="term" value="F:chitin binding"/>
    <property type="evidence" value="ECO:0007669"/>
    <property type="project" value="UniProtKB-KW"/>
</dbReference>
<protein>
    <recommendedName>
        <fullName evidence="3">LysM domain-containing protein</fullName>
    </recommendedName>
</protein>
<reference evidence="4 5" key="1">
    <citation type="submission" date="2018-02" db="EMBL/GenBank/DDBJ databases">
        <title>The genomes of Aspergillus section Nigri reveals drivers in fungal speciation.</title>
        <authorList>
            <consortium name="DOE Joint Genome Institute"/>
            <person name="Vesth T.C."/>
            <person name="Nybo J."/>
            <person name="Theobald S."/>
            <person name="Brandl J."/>
            <person name="Frisvad J.C."/>
            <person name="Nielsen K.F."/>
            <person name="Lyhne E.K."/>
            <person name="Kogle M.E."/>
            <person name="Kuo A."/>
            <person name="Riley R."/>
            <person name="Clum A."/>
            <person name="Nolan M."/>
            <person name="Lipzen A."/>
            <person name="Salamov A."/>
            <person name="Henrissat B."/>
            <person name="Wiebenga A."/>
            <person name="De vries R.P."/>
            <person name="Grigoriev I.V."/>
            <person name="Mortensen U.H."/>
            <person name="Andersen M.R."/>
            <person name="Baker S.E."/>
        </authorList>
    </citation>
    <scope>NUCLEOTIDE SEQUENCE [LARGE SCALE GENOMIC DNA]</scope>
    <source>
        <strain evidence="4 5">CBS 114.80</strain>
    </source>
</reference>
<evidence type="ECO:0000259" key="3">
    <source>
        <dbReference type="PROSITE" id="PS51782"/>
    </source>
</evidence>
<dbReference type="SMART" id="SM00257">
    <property type="entry name" value="LysM"/>
    <property type="match status" value="3"/>
</dbReference>
<gene>
    <name evidence="4" type="ORF">BP00DRAFT_469767</name>
</gene>
<dbReference type="SUPFAM" id="SSF54106">
    <property type="entry name" value="LysM domain"/>
    <property type="match status" value="3"/>
</dbReference>
<evidence type="ECO:0000256" key="1">
    <source>
        <dbReference type="ARBA" id="ARBA00022669"/>
    </source>
</evidence>
<keyword evidence="5" id="KW-1185">Reference proteome</keyword>
<dbReference type="InterPro" id="IPR036779">
    <property type="entry name" value="LysM_dom_sf"/>
</dbReference>
<dbReference type="Gene3D" id="3.10.350.10">
    <property type="entry name" value="LysM domain"/>
    <property type="match status" value="4"/>
</dbReference>
<feature type="domain" description="LysM" evidence="3">
    <location>
        <begin position="131"/>
        <end position="177"/>
    </location>
</feature>
<dbReference type="PROSITE" id="PS51782">
    <property type="entry name" value="LYSM"/>
    <property type="match status" value="4"/>
</dbReference>
<dbReference type="EMBL" id="KZ825669">
    <property type="protein sequence ID" value="PYI25219.1"/>
    <property type="molecule type" value="Genomic_DNA"/>
</dbReference>
<feature type="domain" description="LysM" evidence="3">
    <location>
        <begin position="182"/>
        <end position="230"/>
    </location>
</feature>
<evidence type="ECO:0000313" key="5">
    <source>
        <dbReference type="Proteomes" id="UP000248817"/>
    </source>
</evidence>
<dbReference type="PANTHER" id="PTHR34997:SF1">
    <property type="entry name" value="PEPTIDOGLYCAN-BINDING LYSIN DOMAIN"/>
    <property type="match status" value="1"/>
</dbReference>
<dbReference type="InterPro" id="IPR018392">
    <property type="entry name" value="LysM"/>
</dbReference>
<organism evidence="4 5">
    <name type="scientific">Aspergillus indologenus CBS 114.80</name>
    <dbReference type="NCBI Taxonomy" id="1450541"/>
    <lineage>
        <taxon>Eukaryota</taxon>
        <taxon>Fungi</taxon>
        <taxon>Dikarya</taxon>
        <taxon>Ascomycota</taxon>
        <taxon>Pezizomycotina</taxon>
        <taxon>Eurotiomycetes</taxon>
        <taxon>Eurotiomycetidae</taxon>
        <taxon>Eurotiales</taxon>
        <taxon>Aspergillaceae</taxon>
        <taxon>Aspergillus</taxon>
        <taxon>Aspergillus subgen. Circumdati</taxon>
    </lineage>
</organism>
<accession>A0A2V5HLD5</accession>
<dbReference type="Proteomes" id="UP000248817">
    <property type="component" value="Unassembled WGS sequence"/>
</dbReference>
<evidence type="ECO:0000313" key="4">
    <source>
        <dbReference type="EMBL" id="PYI25219.1"/>
    </source>
</evidence>
<proteinExistence type="predicted"/>
<dbReference type="AlphaFoldDB" id="A0A2V5HLD5"/>
<dbReference type="InterPro" id="IPR052210">
    <property type="entry name" value="LysM1-like"/>
</dbReference>
<dbReference type="CDD" id="cd00118">
    <property type="entry name" value="LysM"/>
    <property type="match status" value="4"/>
</dbReference>
<sequence>MVYEDTTYPATFTVDNLLYTYDVTCYKDSSTGTFCDLFLAEWRNETNITDTAHDCDDCTLGPMKLQLESPLGYDTDWASEFASLTSSCRATGYSYTSPAGYALSTSTTATADTVTSSATATGAVATQSCSSTYTVQTNDTCNSIAAGQNVSTYNLMIANSINILCTNLPDVGDEVCIPSTCNTTTLLHGDSCNGYEASWNASMAQILSWNPIISDTCDNLDLFVGWTLCTGPTDAWAPATTATTTTAPATAMPLPTNGMSTSNQNCAKWYTVEADDDCATISVANGISTDEFLFLNPEVWSNCTNLWVYYAYCVEAVGDVATYSGWTQTVTTTVFTKPASTTTTWTAGPTYTMPHAPGTETDCAVYRDPYNAATNPMKSLGINTDFLSNFASNFSTCSFYADFFQVTVDEIVGWNPSLNADNCTLDAAYSYCVLISNDFVSSRVSNDTEVDSSCLSVDSTWIVSGTASNCNCYTIIYGKEQDGFDCDMLLETDSTDTFTLSESQLIALNPWIGTGDCTTGLYADLTGEEVRAVCLATGSVSSSTSLTTSTIKTVSPATTTTATSTSSSPATTTTSTAFASVTAQPGEIDTCNQWHQVVSGDTCQSIADGAGISLSTFYEWNPEVGSDCTSMWLGYGVCVGIAS</sequence>
<feature type="domain" description="LysM" evidence="3">
    <location>
        <begin position="268"/>
        <end position="314"/>
    </location>
</feature>
<name>A0A2V5HLD5_9EURO</name>
<keyword evidence="2" id="KW-0843">Virulence</keyword>
<dbReference type="Pfam" id="PF01476">
    <property type="entry name" value="LysM"/>
    <property type="match status" value="2"/>
</dbReference>
<evidence type="ECO:0000256" key="2">
    <source>
        <dbReference type="ARBA" id="ARBA00023026"/>
    </source>
</evidence>